<dbReference type="FunFam" id="2.40.30.10:FF:000008">
    <property type="entry name" value="Translation initiation factor IF-2"/>
    <property type="match status" value="1"/>
</dbReference>
<dbReference type="CDD" id="cd03702">
    <property type="entry name" value="IF2_mtIF2_II"/>
    <property type="match status" value="1"/>
</dbReference>
<evidence type="ECO:0000256" key="4">
    <source>
        <dbReference type="ARBA" id="ARBA00022741"/>
    </source>
</evidence>
<feature type="region of interest" description="Disordered" evidence="10">
    <location>
        <begin position="31"/>
        <end position="93"/>
    </location>
</feature>
<dbReference type="HAMAP" id="MF_00100_B">
    <property type="entry name" value="IF_2_B"/>
    <property type="match status" value="1"/>
</dbReference>
<gene>
    <name evidence="8" type="primary">infB</name>
    <name evidence="12" type="ORF">SY1_23040</name>
</gene>
<name>A0AB94IZ40_9BACT</name>
<dbReference type="PANTHER" id="PTHR43381">
    <property type="entry name" value="TRANSLATION INITIATION FACTOR IF-2-RELATED"/>
    <property type="match status" value="1"/>
</dbReference>
<dbReference type="InterPro" id="IPR009000">
    <property type="entry name" value="Transl_B-barrel_sf"/>
</dbReference>
<dbReference type="InterPro" id="IPR015760">
    <property type="entry name" value="TIF_IF2"/>
</dbReference>
<feature type="binding site" evidence="8">
    <location>
        <begin position="241"/>
        <end position="245"/>
    </location>
    <ligand>
        <name>GTP</name>
        <dbReference type="ChEBI" id="CHEBI:37565"/>
    </ligand>
</feature>
<dbReference type="PANTHER" id="PTHR43381:SF5">
    <property type="entry name" value="TR-TYPE G DOMAIN-CONTAINING PROTEIN"/>
    <property type="match status" value="1"/>
</dbReference>
<comment type="similarity">
    <text evidence="1 8 9">Belongs to the TRAFAC class translation factor GTPase superfamily. Classic translation factor GTPase family. IF-2 subfamily.</text>
</comment>
<evidence type="ECO:0000256" key="1">
    <source>
        <dbReference type="ARBA" id="ARBA00007733"/>
    </source>
</evidence>
<evidence type="ECO:0000313" key="12">
    <source>
        <dbReference type="EMBL" id="CBL28977.1"/>
    </source>
</evidence>
<dbReference type="InterPro" id="IPR027417">
    <property type="entry name" value="P-loop_NTPase"/>
</dbReference>
<dbReference type="Proteomes" id="UP000008957">
    <property type="component" value="Chromosome"/>
</dbReference>
<dbReference type="Gene3D" id="1.10.10.2480">
    <property type="match status" value="1"/>
</dbReference>
<dbReference type="KEGG" id="sbr:SY1_23040"/>
<keyword evidence="4 8" id="KW-0547">Nucleotide-binding</keyword>
<evidence type="ECO:0000256" key="5">
    <source>
        <dbReference type="ARBA" id="ARBA00022917"/>
    </source>
</evidence>
<dbReference type="SUPFAM" id="SSF50447">
    <property type="entry name" value="Translation proteins"/>
    <property type="match status" value="2"/>
</dbReference>
<proteinExistence type="inferred from homology"/>
<feature type="compositionally biased region" description="Basic and acidic residues" evidence="10">
    <location>
        <begin position="58"/>
        <end position="67"/>
    </location>
</feature>
<dbReference type="InterPro" id="IPR036925">
    <property type="entry name" value="TIF_IF2_dom3_sf"/>
</dbReference>
<dbReference type="CDD" id="cd03692">
    <property type="entry name" value="mtIF2_IVc"/>
    <property type="match status" value="1"/>
</dbReference>
<dbReference type="InterPro" id="IPR000795">
    <property type="entry name" value="T_Tr_GTP-bd_dom"/>
</dbReference>
<dbReference type="NCBIfam" id="TIGR00487">
    <property type="entry name" value="IF-2"/>
    <property type="match status" value="1"/>
</dbReference>
<dbReference type="FunFam" id="2.40.30.10:FF:000054">
    <property type="entry name" value="Translation initiation factor IF-2"/>
    <property type="match status" value="1"/>
</dbReference>
<comment type="function">
    <text evidence="7 8 9">One of the essential components for the initiation of protein synthesis. Protects formylmethionyl-tRNA from spontaneous hydrolysis and promotes its binding to the 30S ribosomal subunits. Also involved in the hydrolysis of GTP during the formation of the 70S ribosomal complex.</text>
</comment>
<reference evidence="12 13" key="2">
    <citation type="submission" date="2010-03" db="EMBL/GenBank/DDBJ databases">
        <authorList>
            <person name="Pajon A."/>
        </authorList>
    </citation>
    <scope>NUCLEOTIDE SEQUENCE [LARGE SCALE GENOMIC DNA]</scope>
    <source>
        <strain evidence="12 13">SGP1</strain>
    </source>
</reference>
<dbReference type="InterPro" id="IPR005225">
    <property type="entry name" value="Small_GTP-bd"/>
</dbReference>
<evidence type="ECO:0000256" key="3">
    <source>
        <dbReference type="ARBA" id="ARBA00022540"/>
    </source>
</evidence>
<dbReference type="PROSITE" id="PS51722">
    <property type="entry name" value="G_TR_2"/>
    <property type="match status" value="1"/>
</dbReference>
<feature type="binding site" evidence="8">
    <location>
        <begin position="295"/>
        <end position="298"/>
    </location>
    <ligand>
        <name>GTP</name>
        <dbReference type="ChEBI" id="CHEBI:37565"/>
    </ligand>
</feature>
<dbReference type="InterPro" id="IPR000178">
    <property type="entry name" value="TF_IF2_bacterial-like"/>
</dbReference>
<dbReference type="Pfam" id="PF11987">
    <property type="entry name" value="IF-2"/>
    <property type="match status" value="1"/>
</dbReference>
<evidence type="ECO:0000256" key="9">
    <source>
        <dbReference type="RuleBase" id="RU000644"/>
    </source>
</evidence>
<dbReference type="EMBL" id="FP929056">
    <property type="protein sequence ID" value="CBL28977.1"/>
    <property type="molecule type" value="Genomic_DNA"/>
</dbReference>
<evidence type="ECO:0000256" key="8">
    <source>
        <dbReference type="HAMAP-Rule" id="MF_00100"/>
    </source>
</evidence>
<dbReference type="Pfam" id="PF22042">
    <property type="entry name" value="EF-G_D2"/>
    <property type="match status" value="1"/>
</dbReference>
<dbReference type="GO" id="GO:0005829">
    <property type="term" value="C:cytosol"/>
    <property type="evidence" value="ECO:0007669"/>
    <property type="project" value="TreeGrafter"/>
</dbReference>
<dbReference type="InterPro" id="IPR023115">
    <property type="entry name" value="TIF_IF2_dom3"/>
</dbReference>
<dbReference type="FunFam" id="3.40.50.300:FF:000019">
    <property type="entry name" value="Translation initiation factor IF-2"/>
    <property type="match status" value="1"/>
</dbReference>
<organism evidence="12 13">
    <name type="scientific">Fretibacterium fastidiosum</name>
    <dbReference type="NCBI Taxonomy" id="651822"/>
    <lineage>
        <taxon>Bacteria</taxon>
        <taxon>Thermotogati</taxon>
        <taxon>Synergistota</taxon>
        <taxon>Synergistia</taxon>
        <taxon>Synergistales</taxon>
        <taxon>Aminobacteriaceae</taxon>
        <taxon>Fretibacterium</taxon>
    </lineage>
</organism>
<dbReference type="GO" id="GO:0003924">
    <property type="term" value="F:GTPase activity"/>
    <property type="evidence" value="ECO:0007669"/>
    <property type="project" value="UniProtKB-UniRule"/>
</dbReference>
<dbReference type="GO" id="GO:0005525">
    <property type="term" value="F:GTP binding"/>
    <property type="evidence" value="ECO:0007669"/>
    <property type="project" value="UniProtKB-KW"/>
</dbReference>
<dbReference type="Gene3D" id="3.40.50.300">
    <property type="entry name" value="P-loop containing nucleotide triphosphate hydrolases"/>
    <property type="match status" value="1"/>
</dbReference>
<evidence type="ECO:0000313" key="13">
    <source>
        <dbReference type="Proteomes" id="UP000008957"/>
    </source>
</evidence>
<sequence>MAVLEQLGIQIKTHMSSITNEEAQMVESLLAEAEKAKKKPSPASGKAAADGKPAPQAKAEEAKKAAPQEKPATSKADVNGAGEALQKGRRVEVHAGDTIKSTAQAMGISSADAVKALMDSGMMLSAMTAVNDAVLAVFSKKFGVQFEVLPAVKKAEAVFHEKKAGKGAKKHGAANAAARKPGVLTARPPIVTVMGHVDHGKTTLLDSIRHSNVTAQEAGGITQHIGAYVVTHEGRPIVFLDTPGHEAFTAMRARGANVTDIVILVIGADDGVMPQTKEAINHIKAAQVPLVVAINKVDKPTANPDRVRQQLTEQEVFLEGWGGEVGAVEVSAKTGKGIPELLERVLLEAEMQELKGDAGASPEGVVIEAELDKGKGPVATVIVQKGTLQLGDIVLFGTAWGKIRALFDWAGKPTRKVGPSMPAEILGLDEVPQPGETFTVVESEREARTMMAEARARERDEGATTARRTSLDDLYSQLKEGELPQLNLVVKCDVQGSLEALCASLEKLATNEVGVSIIHRGVGRIAESDVMLASTSNAVIVGFNVRPDANAKRAAEADGVEIRTYSVIYDAIDDVKAAMSGLLKPVLREESLGEVEIRETFKVPKAGKIAGCHVMQGLIRRTARVRLVRDGVVLWDGRIATLRHFKDEAREVKAGMDCGVALEGYQDFLVGDLLEVYDVVEEKRTL</sequence>
<feature type="region of interest" description="G-domain" evidence="8">
    <location>
        <begin position="189"/>
        <end position="337"/>
    </location>
</feature>
<dbReference type="InterPro" id="IPR044145">
    <property type="entry name" value="IF2_II"/>
</dbReference>
<dbReference type="AlphaFoldDB" id="A0AB94IZ40"/>
<keyword evidence="13" id="KW-1185">Reference proteome</keyword>
<evidence type="ECO:0000259" key="11">
    <source>
        <dbReference type="PROSITE" id="PS51722"/>
    </source>
</evidence>
<keyword evidence="5 8" id="KW-0648">Protein biosynthesis</keyword>
<keyword evidence="8" id="KW-0963">Cytoplasm</keyword>
<dbReference type="InterPro" id="IPR053905">
    <property type="entry name" value="EF-G-like_DII"/>
</dbReference>
<dbReference type="Gene3D" id="3.40.50.10050">
    <property type="entry name" value="Translation initiation factor IF- 2, domain 3"/>
    <property type="match status" value="1"/>
</dbReference>
<dbReference type="SUPFAM" id="SSF52156">
    <property type="entry name" value="Initiation factor IF2/eIF5b, domain 3"/>
    <property type="match status" value="1"/>
</dbReference>
<dbReference type="SUPFAM" id="SSF52540">
    <property type="entry name" value="P-loop containing nucleoside triphosphate hydrolases"/>
    <property type="match status" value="1"/>
</dbReference>
<evidence type="ECO:0000256" key="10">
    <source>
        <dbReference type="SAM" id="MobiDB-lite"/>
    </source>
</evidence>
<reference evidence="13" key="1">
    <citation type="submission" date="2010-03" db="EMBL/GenBank/DDBJ databases">
        <title>The genome sequence of Synergistetes sp. SGP1.</title>
        <authorList>
            <consortium name="metaHIT consortium -- http://www.metahit.eu/"/>
            <person name="Pajon A."/>
            <person name="Turner K."/>
            <person name="Parkhill J."/>
            <person name="Wade W."/>
            <person name="Vartoukian S."/>
        </authorList>
    </citation>
    <scope>NUCLEOTIDE SEQUENCE [LARGE SCALE GENOMIC DNA]</scope>
    <source>
        <strain evidence="13">SGP1</strain>
    </source>
</reference>
<protein>
    <recommendedName>
        <fullName evidence="2 8">Translation initiation factor IF-2</fullName>
    </recommendedName>
</protein>
<keyword evidence="6 8" id="KW-0342">GTP-binding</keyword>
<feature type="binding site" evidence="8">
    <location>
        <begin position="195"/>
        <end position="202"/>
    </location>
    <ligand>
        <name>GTP</name>
        <dbReference type="ChEBI" id="CHEBI:37565"/>
    </ligand>
</feature>
<accession>A0AB94IZ40</accession>
<feature type="domain" description="Tr-type G" evidence="11">
    <location>
        <begin position="186"/>
        <end position="355"/>
    </location>
</feature>
<dbReference type="NCBIfam" id="TIGR00231">
    <property type="entry name" value="small_GTP"/>
    <property type="match status" value="1"/>
</dbReference>
<dbReference type="FunFam" id="3.40.50.10050:FF:000001">
    <property type="entry name" value="Translation initiation factor IF-2"/>
    <property type="match status" value="1"/>
</dbReference>
<evidence type="ECO:0000256" key="2">
    <source>
        <dbReference type="ARBA" id="ARBA00020675"/>
    </source>
</evidence>
<dbReference type="CDD" id="cd01887">
    <property type="entry name" value="IF2_eIF5B"/>
    <property type="match status" value="1"/>
</dbReference>
<feature type="compositionally biased region" description="Low complexity" evidence="10">
    <location>
        <begin position="41"/>
        <end position="57"/>
    </location>
</feature>
<dbReference type="GO" id="GO:0003743">
    <property type="term" value="F:translation initiation factor activity"/>
    <property type="evidence" value="ECO:0007669"/>
    <property type="project" value="UniProtKB-UniRule"/>
</dbReference>
<evidence type="ECO:0000256" key="7">
    <source>
        <dbReference type="ARBA" id="ARBA00025162"/>
    </source>
</evidence>
<comment type="subcellular location">
    <subcellularLocation>
        <location evidence="8">Cytoplasm</location>
    </subcellularLocation>
</comment>
<dbReference type="Pfam" id="PF00009">
    <property type="entry name" value="GTP_EFTU"/>
    <property type="match status" value="1"/>
</dbReference>
<keyword evidence="3 8" id="KW-0396">Initiation factor</keyword>
<dbReference type="Gene3D" id="2.40.30.10">
    <property type="entry name" value="Translation factors"/>
    <property type="match status" value="2"/>
</dbReference>
<evidence type="ECO:0000256" key="6">
    <source>
        <dbReference type="ARBA" id="ARBA00023134"/>
    </source>
</evidence>
<dbReference type="PROSITE" id="PS01176">
    <property type="entry name" value="IF2"/>
    <property type="match status" value="1"/>
</dbReference>